<dbReference type="InterPro" id="IPR011009">
    <property type="entry name" value="Kinase-like_dom_sf"/>
</dbReference>
<evidence type="ECO:0000259" key="6">
    <source>
        <dbReference type="PROSITE" id="PS50011"/>
    </source>
</evidence>
<dbReference type="InterPro" id="IPR000719">
    <property type="entry name" value="Prot_kinase_dom"/>
</dbReference>
<dbReference type="Gene3D" id="1.10.510.10">
    <property type="entry name" value="Transferase(Phosphotransferase) domain 1"/>
    <property type="match status" value="1"/>
</dbReference>
<evidence type="ECO:0000256" key="3">
    <source>
        <dbReference type="ARBA" id="ARBA00022777"/>
    </source>
</evidence>
<keyword evidence="4" id="KW-0067">ATP-binding</keyword>
<evidence type="ECO:0000313" key="7">
    <source>
        <dbReference type="EMBL" id="ADO71347.1"/>
    </source>
</evidence>
<dbReference type="InterPro" id="IPR008266">
    <property type="entry name" value="Tyr_kinase_AS"/>
</dbReference>
<reference evidence="7 8" key="1">
    <citation type="journal article" date="2011" name="Mol. Biol. Evol.">
        <title>Comparative genomic analysis of fruiting body formation in Myxococcales.</title>
        <authorList>
            <person name="Huntley S."/>
            <person name="Hamann N."/>
            <person name="Wegener-Feldbrugge S."/>
            <person name="Treuner-Lange A."/>
            <person name="Kube M."/>
            <person name="Reinhardt R."/>
            <person name="Klages S."/>
            <person name="Muller R."/>
            <person name="Ronning C.M."/>
            <person name="Nierman W.C."/>
            <person name="Sogaard-Andersen L."/>
        </authorList>
    </citation>
    <scope>NUCLEOTIDE SEQUENCE [LARGE SCALE GENOMIC DNA]</scope>
    <source>
        <strain evidence="7 8">DW4/3-1</strain>
    </source>
</reference>
<feature type="compositionally biased region" description="Low complexity" evidence="5">
    <location>
        <begin position="344"/>
        <end position="357"/>
    </location>
</feature>
<organism evidence="7 8">
    <name type="scientific">Stigmatella aurantiaca (strain DW4/3-1)</name>
    <dbReference type="NCBI Taxonomy" id="378806"/>
    <lineage>
        <taxon>Bacteria</taxon>
        <taxon>Pseudomonadati</taxon>
        <taxon>Myxococcota</taxon>
        <taxon>Myxococcia</taxon>
        <taxon>Myxococcales</taxon>
        <taxon>Cystobacterineae</taxon>
        <taxon>Archangiaceae</taxon>
        <taxon>Stigmatella</taxon>
    </lineage>
</organism>
<dbReference type="Proteomes" id="UP000001351">
    <property type="component" value="Chromosome"/>
</dbReference>
<keyword evidence="7" id="KW-0723">Serine/threonine-protein kinase</keyword>
<gene>
    <name evidence="7" type="ordered locus">STAUR_3557</name>
</gene>
<keyword evidence="1" id="KW-0808">Transferase</keyword>
<keyword evidence="8" id="KW-1185">Reference proteome</keyword>
<dbReference type="CDD" id="cd14014">
    <property type="entry name" value="STKc_PknB_like"/>
    <property type="match status" value="1"/>
</dbReference>
<dbReference type="SUPFAM" id="SSF56112">
    <property type="entry name" value="Protein kinase-like (PK-like)"/>
    <property type="match status" value="1"/>
</dbReference>
<dbReference type="GO" id="GO:0005524">
    <property type="term" value="F:ATP binding"/>
    <property type="evidence" value="ECO:0007669"/>
    <property type="project" value="UniProtKB-KW"/>
</dbReference>
<sequence>MSDMPSPSVEPEALAVWQQGLTVGRYSLLTRLAVGGMAEIWLARQVGPKGFEKFIVIKRILDGLGTEPEFVGMFLDEARLAAQLNHPNIVQIFDLGEEAGAFYIAMEYLPGENLASLVRTGMRQGRPLPIPFAVRIIASAAEGLAYAHAKTGPDGALLGIVHRDVSPQNLLVTYDGVVKVLDFGIAKAATRESQTLAGQVKGKASYMSPEQARGQSLDARSDIFSLGVILFEMVTQSRLFKFAEPLAALQAVASEEPLPLAHERNPEVPEALGLIIAQALTRQPGQRYPSARHFQSALEEWLRGQSEATGSAELASYMSQVFGERIQERARLLDAARSGEMTASSARRVAARNSSVNTLPESAPQAEEETTLEQPWLQRRRLHLVGAAAVVLAVGAGGGVALLTARQMPPEPVAAPTPPSPPVLTIETDPPGARLMVDGKDVGRAPLRLDTLPLGEHKVAASLEGRVTTERQVKLAHPGERAMVVLSLAAVPVPPAAEPTAPQKEEPAAPPRASKRAPGRLTLDTTPWTHVFLRGRKLGDTPLIDQSLPVGRHQLKLVNESKNISTVIEVEIRSGQSTVKKLRL</sequence>
<dbReference type="PROSITE" id="PS50011">
    <property type="entry name" value="PROTEIN_KINASE_DOM"/>
    <property type="match status" value="1"/>
</dbReference>
<dbReference type="AlphaFoldDB" id="E3FDT2"/>
<name>E3FDT2_STIAD</name>
<dbReference type="InterPro" id="IPR013229">
    <property type="entry name" value="PEGA"/>
</dbReference>
<dbReference type="HOGENOM" id="CLU_000288_151_5_7"/>
<evidence type="ECO:0000313" key="8">
    <source>
        <dbReference type="Proteomes" id="UP000001351"/>
    </source>
</evidence>
<keyword evidence="3 7" id="KW-0418">Kinase</keyword>
<evidence type="ECO:0000256" key="1">
    <source>
        <dbReference type="ARBA" id="ARBA00022679"/>
    </source>
</evidence>
<feature type="region of interest" description="Disordered" evidence="5">
    <location>
        <begin position="495"/>
        <end position="522"/>
    </location>
</feature>
<dbReference type="STRING" id="378806.STAUR_3557"/>
<feature type="domain" description="Protein kinase" evidence="6">
    <location>
        <begin position="26"/>
        <end position="302"/>
    </location>
</feature>
<dbReference type="KEGG" id="sur:STAUR_3557"/>
<dbReference type="Pfam" id="PF00069">
    <property type="entry name" value="Pkinase"/>
    <property type="match status" value="1"/>
</dbReference>
<keyword evidence="2" id="KW-0547">Nucleotide-binding</keyword>
<evidence type="ECO:0000256" key="5">
    <source>
        <dbReference type="SAM" id="MobiDB-lite"/>
    </source>
</evidence>
<proteinExistence type="predicted"/>
<accession>E3FDT2</accession>
<dbReference type="PANTHER" id="PTHR43289">
    <property type="entry name" value="MITOGEN-ACTIVATED PROTEIN KINASE KINASE KINASE 20-RELATED"/>
    <property type="match status" value="1"/>
</dbReference>
<dbReference type="GO" id="GO:0004674">
    <property type="term" value="F:protein serine/threonine kinase activity"/>
    <property type="evidence" value="ECO:0007669"/>
    <property type="project" value="UniProtKB-KW"/>
</dbReference>
<dbReference type="eggNOG" id="COG0515">
    <property type="taxonomic scope" value="Bacteria"/>
</dbReference>
<evidence type="ECO:0000256" key="2">
    <source>
        <dbReference type="ARBA" id="ARBA00022741"/>
    </source>
</evidence>
<feature type="region of interest" description="Disordered" evidence="5">
    <location>
        <begin position="344"/>
        <end position="372"/>
    </location>
</feature>
<dbReference type="PANTHER" id="PTHR43289:SF6">
    <property type="entry name" value="SERINE_THREONINE-PROTEIN KINASE NEKL-3"/>
    <property type="match status" value="1"/>
</dbReference>
<dbReference type="Pfam" id="PF08308">
    <property type="entry name" value="PEGA"/>
    <property type="match status" value="1"/>
</dbReference>
<protein>
    <submittedName>
        <fullName evidence="7">Serine/threonine protein kinase</fullName>
    </submittedName>
</protein>
<evidence type="ECO:0000256" key="4">
    <source>
        <dbReference type="ARBA" id="ARBA00022840"/>
    </source>
</evidence>
<dbReference type="EMBL" id="CP002271">
    <property type="protein sequence ID" value="ADO71347.1"/>
    <property type="molecule type" value="Genomic_DNA"/>
</dbReference>
<dbReference type="Gene3D" id="3.30.200.20">
    <property type="entry name" value="Phosphorylase Kinase, domain 1"/>
    <property type="match status" value="1"/>
</dbReference>
<dbReference type="PROSITE" id="PS00109">
    <property type="entry name" value="PROTEIN_KINASE_TYR"/>
    <property type="match status" value="1"/>
</dbReference>